<protein>
    <submittedName>
        <fullName evidence="2">Uncharacterized protein</fullName>
    </submittedName>
</protein>
<evidence type="ECO:0000313" key="3">
    <source>
        <dbReference type="Proteomes" id="UP000663850"/>
    </source>
</evidence>
<sequence length="129" mass="14842">MDQDHDSRLRYDSLLNGTHTEINDYDDHSMEYRELTDQPLRHASFPHPQSDDYFDGVDPYSSPTPLPRGSMGVGRRAMEFGMREGSSTRVQDDDIFRYSYDPPQADTHGTTTQDLPRDRTDLDNAHTFA</sequence>
<reference evidence="2" key="1">
    <citation type="submission" date="2021-01" db="EMBL/GenBank/DDBJ databases">
        <authorList>
            <person name="Kaushik A."/>
        </authorList>
    </citation>
    <scope>NUCLEOTIDE SEQUENCE</scope>
    <source>
        <strain evidence="2">Type strain: AG8-Rh-89/</strain>
    </source>
</reference>
<accession>A0A8H2XWL0</accession>
<proteinExistence type="predicted"/>
<evidence type="ECO:0000313" key="2">
    <source>
        <dbReference type="EMBL" id="CAE6437084.1"/>
    </source>
</evidence>
<comment type="caution">
    <text evidence="2">The sequence shown here is derived from an EMBL/GenBank/DDBJ whole genome shotgun (WGS) entry which is preliminary data.</text>
</comment>
<evidence type="ECO:0000256" key="1">
    <source>
        <dbReference type="SAM" id="MobiDB-lite"/>
    </source>
</evidence>
<dbReference type="AlphaFoldDB" id="A0A8H2XWL0"/>
<dbReference type="Proteomes" id="UP000663850">
    <property type="component" value="Unassembled WGS sequence"/>
</dbReference>
<gene>
    <name evidence="2" type="ORF">RDB_LOCUS25398</name>
</gene>
<feature type="region of interest" description="Disordered" evidence="1">
    <location>
        <begin position="41"/>
        <end position="129"/>
    </location>
</feature>
<organism evidence="2 3">
    <name type="scientific">Rhizoctonia solani</name>
    <dbReference type="NCBI Taxonomy" id="456999"/>
    <lineage>
        <taxon>Eukaryota</taxon>
        <taxon>Fungi</taxon>
        <taxon>Dikarya</taxon>
        <taxon>Basidiomycota</taxon>
        <taxon>Agaricomycotina</taxon>
        <taxon>Agaricomycetes</taxon>
        <taxon>Cantharellales</taxon>
        <taxon>Ceratobasidiaceae</taxon>
        <taxon>Rhizoctonia</taxon>
    </lineage>
</organism>
<name>A0A8H2XWL0_9AGAM</name>
<dbReference type="EMBL" id="CAJMWZ010001481">
    <property type="protein sequence ID" value="CAE6437084.1"/>
    <property type="molecule type" value="Genomic_DNA"/>
</dbReference>
<feature type="compositionally biased region" description="Basic and acidic residues" evidence="1">
    <location>
        <begin position="115"/>
        <end position="129"/>
    </location>
</feature>